<comment type="caution">
    <text evidence="2">The sequence shown here is derived from an EMBL/GenBank/DDBJ whole genome shotgun (WGS) entry which is preliminary data.</text>
</comment>
<evidence type="ECO:0000313" key="3">
    <source>
        <dbReference type="Proteomes" id="UP000499080"/>
    </source>
</evidence>
<sequence>MSLWNRVLEKNEHQSQSDKRGRKNAEIALFTAQFLHVNFLCASSIRPRSFLYIILHGIALFVKRKFGSNNFVNVLLRLGFCASYHEAQQLEQSIIYHPVQPTPAVIFCRYNVEYAGFNHGRYHVHYTVLRSVSCRQYKKSEKSFHC</sequence>
<keyword evidence="3" id="KW-1185">Reference proteome</keyword>
<proteinExistence type="predicted"/>
<feature type="compositionally biased region" description="Basic and acidic residues" evidence="1">
    <location>
        <begin position="7"/>
        <end position="20"/>
    </location>
</feature>
<protein>
    <submittedName>
        <fullName evidence="2">Uncharacterized protein</fullName>
    </submittedName>
</protein>
<dbReference type="Proteomes" id="UP000499080">
    <property type="component" value="Unassembled WGS sequence"/>
</dbReference>
<accession>A0A4Y2H5R6</accession>
<reference evidence="2 3" key="1">
    <citation type="journal article" date="2019" name="Sci. Rep.">
        <title>Orb-weaving spider Araneus ventricosus genome elucidates the spidroin gene catalogue.</title>
        <authorList>
            <person name="Kono N."/>
            <person name="Nakamura H."/>
            <person name="Ohtoshi R."/>
            <person name="Moran D.A.P."/>
            <person name="Shinohara A."/>
            <person name="Yoshida Y."/>
            <person name="Fujiwara M."/>
            <person name="Mori M."/>
            <person name="Tomita M."/>
            <person name="Arakawa K."/>
        </authorList>
    </citation>
    <scope>NUCLEOTIDE SEQUENCE [LARGE SCALE GENOMIC DNA]</scope>
</reference>
<dbReference type="OrthoDB" id="7473794at2759"/>
<gene>
    <name evidence="2" type="ORF">AVEN_96561_1</name>
</gene>
<evidence type="ECO:0000256" key="1">
    <source>
        <dbReference type="SAM" id="MobiDB-lite"/>
    </source>
</evidence>
<name>A0A4Y2H5R6_ARAVE</name>
<dbReference type="EMBL" id="BGPR01001767">
    <property type="protein sequence ID" value="GBM61450.1"/>
    <property type="molecule type" value="Genomic_DNA"/>
</dbReference>
<evidence type="ECO:0000313" key="2">
    <source>
        <dbReference type="EMBL" id="GBM61450.1"/>
    </source>
</evidence>
<feature type="region of interest" description="Disordered" evidence="1">
    <location>
        <begin position="1"/>
        <end position="20"/>
    </location>
</feature>
<dbReference type="AlphaFoldDB" id="A0A4Y2H5R6"/>
<organism evidence="2 3">
    <name type="scientific">Araneus ventricosus</name>
    <name type="common">Orbweaver spider</name>
    <name type="synonym">Epeira ventricosa</name>
    <dbReference type="NCBI Taxonomy" id="182803"/>
    <lineage>
        <taxon>Eukaryota</taxon>
        <taxon>Metazoa</taxon>
        <taxon>Ecdysozoa</taxon>
        <taxon>Arthropoda</taxon>
        <taxon>Chelicerata</taxon>
        <taxon>Arachnida</taxon>
        <taxon>Araneae</taxon>
        <taxon>Araneomorphae</taxon>
        <taxon>Entelegynae</taxon>
        <taxon>Araneoidea</taxon>
        <taxon>Araneidae</taxon>
        <taxon>Araneus</taxon>
    </lineage>
</organism>